<comment type="subunit">
    <text evidence="4">Homodimer.</text>
</comment>
<keyword evidence="7" id="KW-0663">Pyridoxal phosphate</keyword>
<evidence type="ECO:0000256" key="5">
    <source>
        <dbReference type="ARBA" id="ARBA00022679"/>
    </source>
</evidence>
<evidence type="ECO:0000256" key="8">
    <source>
        <dbReference type="ARBA" id="ARBA00022977"/>
    </source>
</evidence>
<comment type="pathway">
    <text evidence="2">Cofactor biosynthesis; thiamine diphosphate biosynthesis.</text>
</comment>
<evidence type="ECO:0000256" key="1">
    <source>
        <dbReference type="ARBA" id="ARBA00003469"/>
    </source>
</evidence>
<keyword evidence="9" id="KW-0408">Iron</keyword>
<name>A0ABU0J374_9HYPH</name>
<dbReference type="SUPFAM" id="SSF53850">
    <property type="entry name" value="Periplasmic binding protein-like II"/>
    <property type="match status" value="1"/>
</dbReference>
<evidence type="ECO:0000313" key="13">
    <source>
        <dbReference type="EMBL" id="MDQ0468713.1"/>
    </source>
</evidence>
<dbReference type="PANTHER" id="PTHR31528:SF1">
    <property type="entry name" value="4-AMINO-5-HYDROXYMETHYL-2-METHYLPYRIMIDINE PHOSPHATE SYNTHASE THI11-RELATED"/>
    <property type="match status" value="1"/>
</dbReference>
<comment type="caution">
    <text evidence="13">The sequence shown here is derived from an EMBL/GenBank/DDBJ whole genome shotgun (WGS) entry which is preliminary data.</text>
</comment>
<accession>A0ABU0J374</accession>
<sequence length="311" mass="33693">MAMTPVRIRLLWHPQPQFAGYLLAQHERLGEPRGVAIECVPLRFDLGPIEAVLSGDVAMAVASPAHILESGRAAELVMLLAIQQSSALVYPARRSAGIGAPRDLAGRRIGVWPGREDLELRWMLHRHGLGEGAWVPVAMGDTVAGLVGAAVDCAQMTVYHEVHQLEAAAGGLGDFALFRAADVDAWLLKDGLVARRDWVAAHPAETQAVVDAVLAGWTMAFRREEATLPLCEALRPDMSRAEHRAQLRDIRSLAMTGATLAQGLGYPDRLHMQRACRAMAELEGVRVCDPDGLVDERFWASAPAASRSAAW</sequence>
<evidence type="ECO:0000256" key="10">
    <source>
        <dbReference type="ARBA" id="ARBA00033171"/>
    </source>
</evidence>
<feature type="domain" description="SsuA/THI5-like" evidence="12">
    <location>
        <begin position="15"/>
        <end position="222"/>
    </location>
</feature>
<dbReference type="PANTHER" id="PTHR31528">
    <property type="entry name" value="4-AMINO-5-HYDROXYMETHYL-2-METHYLPYRIMIDINE PHOSPHATE SYNTHASE THI11-RELATED"/>
    <property type="match status" value="1"/>
</dbReference>
<evidence type="ECO:0000259" key="12">
    <source>
        <dbReference type="Pfam" id="PF09084"/>
    </source>
</evidence>
<comment type="catalytic activity">
    <reaction evidence="11">
        <text>N(6)-(pyridoxal phosphate)-L-lysyl-[4-amino-5-hydroxymethyl-2-methylpyrimidine phosphate synthase] + L-histidyl-[4-amino-5-hydroxymethyl-2-methylpyrimidine phosphate synthase] + 2 Fe(3+) + 4 H2O = L-lysyl-[4-amino-5-hydroxymethyl-2-methylpyrimidine phosphate synthase] + (2S)-2-amino-5-hydroxy-4-oxopentanoyl-[4-amino-5-hydroxymethyl-2-methylpyrimidine phosphate synthase] + 4-amino-2-methyl-5-(phosphooxymethyl)pyrimidine + 3-oxopropanoate + 2 Fe(2+) + 2 H(+)</text>
        <dbReference type="Rhea" id="RHEA:65756"/>
        <dbReference type="Rhea" id="RHEA-COMP:16892"/>
        <dbReference type="Rhea" id="RHEA-COMP:16893"/>
        <dbReference type="Rhea" id="RHEA-COMP:16894"/>
        <dbReference type="Rhea" id="RHEA-COMP:16895"/>
        <dbReference type="ChEBI" id="CHEBI:15377"/>
        <dbReference type="ChEBI" id="CHEBI:15378"/>
        <dbReference type="ChEBI" id="CHEBI:29033"/>
        <dbReference type="ChEBI" id="CHEBI:29034"/>
        <dbReference type="ChEBI" id="CHEBI:29969"/>
        <dbReference type="ChEBI" id="CHEBI:29979"/>
        <dbReference type="ChEBI" id="CHEBI:33190"/>
        <dbReference type="ChEBI" id="CHEBI:58354"/>
        <dbReference type="ChEBI" id="CHEBI:143915"/>
        <dbReference type="ChEBI" id="CHEBI:157692"/>
    </reaction>
    <physiologicalReaction direction="left-to-right" evidence="11">
        <dbReference type="Rhea" id="RHEA:65757"/>
    </physiologicalReaction>
</comment>
<dbReference type="Proteomes" id="UP001242480">
    <property type="component" value="Unassembled WGS sequence"/>
</dbReference>
<dbReference type="Pfam" id="PF09084">
    <property type="entry name" value="NMT1"/>
    <property type="match status" value="1"/>
</dbReference>
<comment type="function">
    <text evidence="1">Responsible for the formation of the pyrimidine heterocycle in the thiamine biosynthesis pathway. Catalyzes the formation of hydroxymethylpyrimidine phosphate (HMP-P) from histidine and pyridoxal phosphate (PLP). The protein uses PLP and the active site histidine to form HMP-P, generating an inactive enzyme. The enzyme can only undergo a single turnover, which suggests it is a suicide enzyme.</text>
</comment>
<evidence type="ECO:0000256" key="3">
    <source>
        <dbReference type="ARBA" id="ARBA00009406"/>
    </source>
</evidence>
<evidence type="ECO:0000256" key="11">
    <source>
        <dbReference type="ARBA" id="ARBA00048179"/>
    </source>
</evidence>
<evidence type="ECO:0000256" key="7">
    <source>
        <dbReference type="ARBA" id="ARBA00022898"/>
    </source>
</evidence>
<dbReference type="InterPro" id="IPR027939">
    <property type="entry name" value="NMT1/THI5"/>
</dbReference>
<dbReference type="EMBL" id="JAUSVX010000002">
    <property type="protein sequence ID" value="MDQ0468713.1"/>
    <property type="molecule type" value="Genomic_DNA"/>
</dbReference>
<dbReference type="InterPro" id="IPR015168">
    <property type="entry name" value="SsuA/THI5"/>
</dbReference>
<keyword evidence="5" id="KW-0808">Transferase</keyword>
<keyword evidence="14" id="KW-1185">Reference proteome</keyword>
<reference evidence="13 14" key="1">
    <citation type="submission" date="2023-07" db="EMBL/GenBank/DDBJ databases">
        <title>Genomic Encyclopedia of Type Strains, Phase IV (KMG-IV): sequencing the most valuable type-strain genomes for metagenomic binning, comparative biology and taxonomic classification.</title>
        <authorList>
            <person name="Goeker M."/>
        </authorList>
    </citation>
    <scope>NUCLEOTIDE SEQUENCE [LARGE SCALE GENOMIC DNA]</scope>
    <source>
        <strain evidence="13 14">DSM 19619</strain>
    </source>
</reference>
<evidence type="ECO:0000313" key="14">
    <source>
        <dbReference type="Proteomes" id="UP001242480"/>
    </source>
</evidence>
<evidence type="ECO:0000256" key="6">
    <source>
        <dbReference type="ARBA" id="ARBA00022723"/>
    </source>
</evidence>
<keyword evidence="8" id="KW-0784">Thiamine biosynthesis</keyword>
<protein>
    <recommendedName>
        <fullName evidence="10">Thiamine pyrimidine synthase</fullName>
    </recommendedName>
</protein>
<comment type="similarity">
    <text evidence="3">Belongs to the NMT1/THI5 family.</text>
</comment>
<evidence type="ECO:0000256" key="9">
    <source>
        <dbReference type="ARBA" id="ARBA00023004"/>
    </source>
</evidence>
<gene>
    <name evidence="13" type="ORF">QO011_001713</name>
</gene>
<dbReference type="RefSeq" id="WP_307270296.1">
    <property type="nucleotide sequence ID" value="NZ_JAUSVX010000002.1"/>
</dbReference>
<keyword evidence="6" id="KW-0479">Metal-binding</keyword>
<organism evidence="13 14">
    <name type="scientific">Labrys wisconsinensis</name>
    <dbReference type="NCBI Taxonomy" id="425677"/>
    <lineage>
        <taxon>Bacteria</taxon>
        <taxon>Pseudomonadati</taxon>
        <taxon>Pseudomonadota</taxon>
        <taxon>Alphaproteobacteria</taxon>
        <taxon>Hyphomicrobiales</taxon>
        <taxon>Xanthobacteraceae</taxon>
        <taxon>Labrys</taxon>
    </lineage>
</organism>
<evidence type="ECO:0000256" key="2">
    <source>
        <dbReference type="ARBA" id="ARBA00004948"/>
    </source>
</evidence>
<dbReference type="Gene3D" id="3.40.190.10">
    <property type="entry name" value="Periplasmic binding protein-like II"/>
    <property type="match status" value="2"/>
</dbReference>
<evidence type="ECO:0000256" key="4">
    <source>
        <dbReference type="ARBA" id="ARBA00011738"/>
    </source>
</evidence>
<proteinExistence type="inferred from homology"/>